<dbReference type="FunFam" id="3.20.20.450:FF:000001">
    <property type="entry name" value="Cyclic di-GMP phosphodiesterase yahA"/>
    <property type="match status" value="1"/>
</dbReference>
<dbReference type="SUPFAM" id="SSF48452">
    <property type="entry name" value="TPR-like"/>
    <property type="match status" value="1"/>
</dbReference>
<evidence type="ECO:0000313" key="8">
    <source>
        <dbReference type="Proteomes" id="UP000031549"/>
    </source>
</evidence>
<dbReference type="GO" id="GO:0016020">
    <property type="term" value="C:membrane"/>
    <property type="evidence" value="ECO:0007669"/>
    <property type="project" value="UniProtKB-SubCell"/>
</dbReference>
<evidence type="ECO:0000259" key="4">
    <source>
        <dbReference type="PROSITE" id="PS50113"/>
    </source>
</evidence>
<dbReference type="NCBIfam" id="TIGR00254">
    <property type="entry name" value="GGDEF"/>
    <property type="match status" value="1"/>
</dbReference>
<dbReference type="Pfam" id="PF00069">
    <property type="entry name" value="Pkinase"/>
    <property type="match status" value="1"/>
</dbReference>
<dbReference type="PROSITE" id="PS50011">
    <property type="entry name" value="PROTEIN_KINASE_DOM"/>
    <property type="match status" value="1"/>
</dbReference>
<dbReference type="SUPFAM" id="SSF55073">
    <property type="entry name" value="Nucleotide cyclase"/>
    <property type="match status" value="1"/>
</dbReference>
<dbReference type="Pfam" id="PF08448">
    <property type="entry name" value="PAS_4"/>
    <property type="match status" value="1"/>
</dbReference>
<dbReference type="InterPro" id="IPR029016">
    <property type="entry name" value="GAF-like_dom_sf"/>
</dbReference>
<dbReference type="GO" id="GO:0005524">
    <property type="term" value="F:ATP binding"/>
    <property type="evidence" value="ECO:0007669"/>
    <property type="project" value="InterPro"/>
</dbReference>
<dbReference type="InterPro" id="IPR035919">
    <property type="entry name" value="EAL_sf"/>
</dbReference>
<dbReference type="CDD" id="cd01949">
    <property type="entry name" value="GGDEF"/>
    <property type="match status" value="1"/>
</dbReference>
<dbReference type="InterPro" id="IPR000014">
    <property type="entry name" value="PAS"/>
</dbReference>
<evidence type="ECO:0000259" key="3">
    <source>
        <dbReference type="PROSITE" id="PS50112"/>
    </source>
</evidence>
<dbReference type="Pfam" id="PF13191">
    <property type="entry name" value="AAA_16"/>
    <property type="match status" value="1"/>
</dbReference>
<name>A0A846H2X2_9CYAN</name>
<comment type="caution">
    <text evidence="7">The sequence shown here is derived from an EMBL/GenBank/DDBJ whole genome shotgun (WGS) entry which is preliminary data.</text>
</comment>
<dbReference type="Gene3D" id="3.20.20.450">
    <property type="entry name" value="EAL domain"/>
    <property type="match status" value="1"/>
</dbReference>
<dbReference type="CDD" id="cd01948">
    <property type="entry name" value="EAL"/>
    <property type="match status" value="1"/>
</dbReference>
<dbReference type="InterPro" id="IPR041664">
    <property type="entry name" value="AAA_16"/>
</dbReference>
<dbReference type="InterPro" id="IPR053159">
    <property type="entry name" value="Hybrid_Histidine_Kinase"/>
</dbReference>
<dbReference type="InterPro" id="IPR000719">
    <property type="entry name" value="Prot_kinase_dom"/>
</dbReference>
<dbReference type="InterPro" id="IPR006162">
    <property type="entry name" value="Ppantetheine_attach_site"/>
</dbReference>
<proteinExistence type="predicted"/>
<dbReference type="InterPro" id="IPR001633">
    <property type="entry name" value="EAL_dom"/>
</dbReference>
<feature type="domain" description="Protein kinase" evidence="2">
    <location>
        <begin position="7"/>
        <end position="276"/>
    </location>
</feature>
<sequence length="2145" mass="241769">MLTISAYHLLAQLYESANSLIYRGRRVDTQQPVVLKMLKDFYPTPERTAWFKREYEITRNLTIPGVVDAYALFRDTDRLVMVLEDFGGDSLDLLGIAGQLELCEFLKLAIAITDILSQIHAANIIHKDINPSNIVLNRTTGQVKIIDFGISTVLSRENPTLSNPNILEGTLAYISPEQTGRMNRAIDYRSDFYSLGATFYKLLTGTLPFNSSDTLELVHSHIAKQPVPPHSVVGTCSLPSIVSDIVMKLMAKNAEDRYQSAYGLKADLEICLHQLQTNGQIDVFALGRQDICDRFQIPQKLYGRKREIEILLAAFTRVAGEEKERKTISQSKIQIPKSKIEAASQSKIQIPKSKIEAASQSKIQISKSKIEAASQSKIQIPKSKIEMILVAGYSGVGKSALVRELHKPITARRGNFIWGKFDQYQRNIPYYALSQAFDELCKQLLTETEAVLNQWREKILAAVGNNGQVLIDVIPNLERVIGTQPPVVQVEASQAQNRFNLVFQNFIKVLCQKSHPLVLFIDDLQWADKASLNLLKTIMSDATIQYLLIIGAYRDNEVNASHPLMMTLEEIEKQGLLSSIHLDNLLVQDVNTLISEALKSPPTSTQPLTDLVYDKTQGNAFFTSEFLKSLYTEELLTFDHPLQSPTLLSSPRTSGGQRGVGGWQWNVAQIQAKDITDNVVELMASNIGKLPADTQIVLQLAACIGNKFDLSTLGIIYQHQLIEVFADLSPAMQSGLVISLNNKYKLINIEDDFVANEVSFKFLHDRVQQAAYALIDEAQKTAIHLQIGRLLLQNTAPEALSEEIFEIVDHLKIGSDFVTDQLDRDEIARLNLIAGEKAKSAMAYEAAVNYLNVGLNLLAEDSWQTQYDLTLSLYESAAYAEYLNTNYQRSELLSNVVLQQVKTVREKANVYETKIQLYIAQNQMQASIDIGLQFLKLLGISLSKSPPSQLVIDDLYNLPPMTDPDKLVAMRILKAIWSAVHTTNSSIAPLIIFTMMELSVNYGNSSFAAFAYLLYGFLLCRTQSDLDFGYQLGKLSLKILKQFDSSEIEGKVNLLFNCFIRPWKEHKRNTLESLQSTLQVLIETGDIEYASYAAINYCSNLLLVGEPLKSVKKTYKHYISLVQSIKQEFSLNYAKIWSQLILNFLGDSRESNILVGKLFDETEIKAILQINNNFQSLFVIDFAKTWLSYLFNDYTTAVKNGEDAAGNKQALEGMLPYAEHNFYYSLSLLANYFHLEDRERTQYIEQVAANQKEMKTWAVHAPMNFQHTYDLVEAEKARVLGQVVEAMDLYEQAIKKARDNGYIQHEALAYELAANFYLARGMEEFAQLYMTKAHYSYVRWGSTAKVNDLEQRYPDFFAKTPSSSTQTTTTILSTESKTSSELDLNSILKASQTLSSEIVLNTLLEKMMKIVLENAGAEKGYLILNQQEQWLIQASGTVTSDDIKVLQSIPIETVSDRNNIPVVPLAIVNYVIRTQESLILNDALHSGNFTRDLYIVKHQTKSVLCMPLLNQSKLAGLLYLENNQTTEAFTPDRLEVLKLLTSQIFISIENAKLYTNLQAYSTELLKANSQLQAEIGDRKLAEEALRLSEERFRLAIDNIPDTFVIYDAKRRFQFVNAFGVNRGGFPLEAYIGHTDDEMHPKEVTNAYLPLLQKTVQTRTKQTGECNITLPGCSFTVVVTYVPILNEHGEIHQILGITHDITERKQAESQLLHNAFHDALTGLPNRAWFMERLKHAIEQAKEHEDYLFAVLFLDLDRFKVINDSLGHLLGDQFLIKIASRLKACIRSIDTAARLGGDEFTILLEGIENLSEAIEVVERIQQQLALPFDLDGQEVFTTASIGIALNSTAAYDQPEDLLRDADTAMYRAKVLGKSRYELFHPDMYTNALDRLQLETDLRRAIERQEFRVYYQPIVSLYSGTISGFEALLRWQHPERGLLSPADFIPLAEETGLIVEIGYWVLIDACRQMQVWRMRYPTSSLEKISVNLCVKQFSQADLIEQIAQILHSTGLDACSLMLEITESAIMENGDEANTASQLRAMGIKLSIDDFGTGYSSLSRLYSFPINVLKIDRSFVSPINANNRNLEIIEIIVTLADKLGMDVTAEGVETQEQLALLRKLNCEYGQGYFFSRPLDSSAAEALIMANPRW</sequence>
<feature type="domain" description="EAL" evidence="5">
    <location>
        <begin position="1888"/>
        <end position="2143"/>
    </location>
</feature>
<dbReference type="InterPro" id="IPR000160">
    <property type="entry name" value="GGDEF_dom"/>
</dbReference>
<dbReference type="Gene3D" id="3.30.450.20">
    <property type="entry name" value="PAS domain"/>
    <property type="match status" value="1"/>
</dbReference>
<dbReference type="SUPFAM" id="SSF56112">
    <property type="entry name" value="Protein kinase-like (PK-like)"/>
    <property type="match status" value="1"/>
</dbReference>
<feature type="domain" description="PAC" evidence="4">
    <location>
        <begin position="1653"/>
        <end position="1712"/>
    </location>
</feature>
<dbReference type="SUPFAM" id="SSF52540">
    <property type="entry name" value="P-loop containing nucleoside triphosphate hydrolases"/>
    <property type="match status" value="1"/>
</dbReference>
<dbReference type="InterPro" id="IPR029787">
    <property type="entry name" value="Nucleotide_cyclase"/>
</dbReference>
<dbReference type="EMBL" id="JTCM02000004">
    <property type="protein sequence ID" value="NEU71585.1"/>
    <property type="molecule type" value="Genomic_DNA"/>
</dbReference>
<dbReference type="RefSeq" id="WP_039752606.1">
    <property type="nucleotide sequence ID" value="NZ_JTCM02000004.1"/>
</dbReference>
<evidence type="ECO:0000259" key="5">
    <source>
        <dbReference type="PROSITE" id="PS50883"/>
    </source>
</evidence>
<organism evidence="7 8">
    <name type="scientific">Hassallia byssoidea VB512170</name>
    <dbReference type="NCBI Taxonomy" id="1304833"/>
    <lineage>
        <taxon>Bacteria</taxon>
        <taxon>Bacillati</taxon>
        <taxon>Cyanobacteriota</taxon>
        <taxon>Cyanophyceae</taxon>
        <taxon>Nostocales</taxon>
        <taxon>Tolypothrichaceae</taxon>
        <taxon>Hassallia</taxon>
    </lineage>
</organism>
<dbReference type="PANTHER" id="PTHR43642">
    <property type="entry name" value="HYBRID SIGNAL TRANSDUCTION HISTIDINE KINASE G"/>
    <property type="match status" value="1"/>
</dbReference>
<dbReference type="Gene3D" id="3.30.70.270">
    <property type="match status" value="1"/>
</dbReference>
<evidence type="ECO:0000259" key="6">
    <source>
        <dbReference type="PROSITE" id="PS50887"/>
    </source>
</evidence>
<dbReference type="PROSITE" id="PS50113">
    <property type="entry name" value="PAC"/>
    <property type="match status" value="1"/>
</dbReference>
<dbReference type="InterPro" id="IPR000700">
    <property type="entry name" value="PAS-assoc_C"/>
</dbReference>
<dbReference type="Proteomes" id="UP000031549">
    <property type="component" value="Unassembled WGS sequence"/>
</dbReference>
<dbReference type="PROSITE" id="PS00012">
    <property type="entry name" value="PHOSPHOPANTETHEINE"/>
    <property type="match status" value="1"/>
</dbReference>
<evidence type="ECO:0000313" key="7">
    <source>
        <dbReference type="EMBL" id="NEU71585.1"/>
    </source>
</evidence>
<dbReference type="PROSITE" id="PS50883">
    <property type="entry name" value="EAL"/>
    <property type="match status" value="1"/>
</dbReference>
<comment type="subcellular location">
    <subcellularLocation>
        <location evidence="1">Membrane</location>
        <topology evidence="1">Single-pass membrane protein</topology>
    </subcellularLocation>
</comment>
<dbReference type="SMART" id="SM00052">
    <property type="entry name" value="EAL"/>
    <property type="match status" value="1"/>
</dbReference>
<accession>A0A846H2X2</accession>
<dbReference type="NCBIfam" id="TIGR00229">
    <property type="entry name" value="sensory_box"/>
    <property type="match status" value="1"/>
</dbReference>
<dbReference type="InterPro" id="IPR013656">
    <property type="entry name" value="PAS_4"/>
</dbReference>
<dbReference type="CDD" id="cd14014">
    <property type="entry name" value="STKc_PknB_like"/>
    <property type="match status" value="1"/>
</dbReference>
<dbReference type="Pfam" id="PF00563">
    <property type="entry name" value="EAL"/>
    <property type="match status" value="1"/>
</dbReference>
<dbReference type="SUPFAM" id="SSF141868">
    <property type="entry name" value="EAL domain-like"/>
    <property type="match status" value="1"/>
</dbReference>
<evidence type="ECO:0000259" key="2">
    <source>
        <dbReference type="PROSITE" id="PS50011"/>
    </source>
</evidence>
<dbReference type="GO" id="GO:0004672">
    <property type="term" value="F:protein kinase activity"/>
    <property type="evidence" value="ECO:0007669"/>
    <property type="project" value="InterPro"/>
</dbReference>
<dbReference type="Gene3D" id="3.40.50.300">
    <property type="entry name" value="P-loop containing nucleotide triphosphate hydrolases"/>
    <property type="match status" value="1"/>
</dbReference>
<dbReference type="PANTHER" id="PTHR43642:SF1">
    <property type="entry name" value="HYBRID SIGNAL TRANSDUCTION HISTIDINE KINASE G"/>
    <property type="match status" value="1"/>
</dbReference>
<dbReference type="Gene3D" id="3.30.200.20">
    <property type="entry name" value="Phosphorylase Kinase, domain 1"/>
    <property type="match status" value="1"/>
</dbReference>
<dbReference type="InterPro" id="IPR027417">
    <property type="entry name" value="P-loop_NTPase"/>
</dbReference>
<dbReference type="SUPFAM" id="SSF55781">
    <property type="entry name" value="GAF domain-like"/>
    <property type="match status" value="1"/>
</dbReference>
<dbReference type="Gene3D" id="1.10.510.10">
    <property type="entry name" value="Transferase(Phosphotransferase) domain 1"/>
    <property type="match status" value="1"/>
</dbReference>
<dbReference type="InterPro" id="IPR011009">
    <property type="entry name" value="Kinase-like_dom_sf"/>
</dbReference>
<dbReference type="SMART" id="SM00065">
    <property type="entry name" value="GAF"/>
    <property type="match status" value="1"/>
</dbReference>
<feature type="domain" description="GGDEF" evidence="6">
    <location>
        <begin position="1745"/>
        <end position="1879"/>
    </location>
</feature>
<dbReference type="InterPro" id="IPR011990">
    <property type="entry name" value="TPR-like_helical_dom_sf"/>
</dbReference>
<dbReference type="Gene3D" id="3.30.450.40">
    <property type="match status" value="1"/>
</dbReference>
<dbReference type="PROSITE" id="PS50887">
    <property type="entry name" value="GGDEF"/>
    <property type="match status" value="1"/>
</dbReference>
<dbReference type="Pfam" id="PF00990">
    <property type="entry name" value="GGDEF"/>
    <property type="match status" value="1"/>
</dbReference>
<dbReference type="InterPro" id="IPR035965">
    <property type="entry name" value="PAS-like_dom_sf"/>
</dbReference>
<gene>
    <name evidence="7" type="ORF">PI95_003050</name>
</gene>
<protein>
    <submittedName>
        <fullName evidence="7">EAL domain-containing protein</fullName>
    </submittedName>
</protein>
<keyword evidence="8" id="KW-1185">Reference proteome</keyword>
<dbReference type="InterPro" id="IPR003018">
    <property type="entry name" value="GAF"/>
</dbReference>
<dbReference type="SMART" id="SM00267">
    <property type="entry name" value="GGDEF"/>
    <property type="match status" value="1"/>
</dbReference>
<feature type="domain" description="PAS" evidence="3">
    <location>
        <begin position="1588"/>
        <end position="1658"/>
    </location>
</feature>
<dbReference type="SUPFAM" id="SSF55785">
    <property type="entry name" value="PYP-like sensor domain (PAS domain)"/>
    <property type="match status" value="1"/>
</dbReference>
<dbReference type="FunFam" id="3.30.70.270:FF:000001">
    <property type="entry name" value="Diguanylate cyclase domain protein"/>
    <property type="match status" value="1"/>
</dbReference>
<evidence type="ECO:0000256" key="1">
    <source>
        <dbReference type="ARBA" id="ARBA00004167"/>
    </source>
</evidence>
<dbReference type="PROSITE" id="PS50112">
    <property type="entry name" value="PAS"/>
    <property type="match status" value="1"/>
</dbReference>
<dbReference type="Pfam" id="PF01590">
    <property type="entry name" value="GAF"/>
    <property type="match status" value="1"/>
</dbReference>
<dbReference type="InterPro" id="IPR043128">
    <property type="entry name" value="Rev_trsase/Diguanyl_cyclase"/>
</dbReference>
<reference evidence="7 8" key="1">
    <citation type="journal article" date="2015" name="Genome Announc.">
        <title>Draft Genome Sequence of Cyanobacterium Hassallia byssoidea Strain VB512170, Isolated from Monuments in India.</title>
        <authorList>
            <person name="Singh D."/>
            <person name="Chandrababunaidu M.M."/>
            <person name="Panda A."/>
            <person name="Sen D."/>
            <person name="Bhattacharyya S."/>
            <person name="Adhikary S.P."/>
            <person name="Tripathy S."/>
        </authorList>
    </citation>
    <scope>NUCLEOTIDE SEQUENCE [LARGE SCALE GENOMIC DNA]</scope>
    <source>
        <strain evidence="7 8">VB512170</strain>
    </source>
</reference>